<accession>A0ABW2C6J4</accession>
<feature type="region of interest" description="Disordered" evidence="1">
    <location>
        <begin position="332"/>
        <end position="374"/>
    </location>
</feature>
<name>A0ABW2C6J4_9PSEU</name>
<organism evidence="3 4">
    <name type="scientific">Haloechinothrix salitolerans</name>
    <dbReference type="NCBI Taxonomy" id="926830"/>
    <lineage>
        <taxon>Bacteria</taxon>
        <taxon>Bacillati</taxon>
        <taxon>Actinomycetota</taxon>
        <taxon>Actinomycetes</taxon>
        <taxon>Pseudonocardiales</taxon>
        <taxon>Pseudonocardiaceae</taxon>
        <taxon>Haloechinothrix</taxon>
    </lineage>
</organism>
<keyword evidence="2" id="KW-0812">Transmembrane</keyword>
<evidence type="ECO:0000313" key="4">
    <source>
        <dbReference type="Proteomes" id="UP001596337"/>
    </source>
</evidence>
<dbReference type="Proteomes" id="UP001596337">
    <property type="component" value="Unassembled WGS sequence"/>
</dbReference>
<feature type="compositionally biased region" description="Basic and acidic residues" evidence="1">
    <location>
        <begin position="339"/>
        <end position="354"/>
    </location>
</feature>
<gene>
    <name evidence="3" type="ORF">ACFQGD_23645</name>
</gene>
<feature type="transmembrane region" description="Helical" evidence="2">
    <location>
        <begin position="21"/>
        <end position="41"/>
    </location>
</feature>
<dbReference type="Pfam" id="PF12666">
    <property type="entry name" value="PrgI"/>
    <property type="match status" value="1"/>
</dbReference>
<proteinExistence type="predicted"/>
<reference evidence="4" key="1">
    <citation type="journal article" date="2019" name="Int. J. Syst. Evol. Microbiol.">
        <title>The Global Catalogue of Microorganisms (GCM) 10K type strain sequencing project: providing services to taxonomists for standard genome sequencing and annotation.</title>
        <authorList>
            <consortium name="The Broad Institute Genomics Platform"/>
            <consortium name="The Broad Institute Genome Sequencing Center for Infectious Disease"/>
            <person name="Wu L."/>
            <person name="Ma J."/>
        </authorList>
    </citation>
    <scope>NUCLEOTIDE SEQUENCE [LARGE SCALE GENOMIC DNA]</scope>
    <source>
        <strain evidence="4">KCTC 32255</strain>
    </source>
</reference>
<keyword evidence="2" id="KW-1133">Transmembrane helix</keyword>
<protein>
    <submittedName>
        <fullName evidence="3">PrgI family protein</fullName>
    </submittedName>
</protein>
<evidence type="ECO:0000256" key="1">
    <source>
        <dbReference type="SAM" id="MobiDB-lite"/>
    </source>
</evidence>
<comment type="caution">
    <text evidence="3">The sequence shown here is derived from an EMBL/GenBank/DDBJ whole genome shotgun (WGS) entry which is preliminary data.</text>
</comment>
<dbReference type="EMBL" id="JBHSXX010000001">
    <property type="protein sequence ID" value="MFC6870138.1"/>
    <property type="molecule type" value="Genomic_DNA"/>
</dbReference>
<feature type="region of interest" description="Disordered" evidence="1">
    <location>
        <begin position="92"/>
        <end position="121"/>
    </location>
</feature>
<keyword evidence="2" id="KW-0472">Membrane</keyword>
<keyword evidence="4" id="KW-1185">Reference proteome</keyword>
<dbReference type="InterPro" id="IPR024414">
    <property type="entry name" value="Uncharacterised_PrgI"/>
</dbReference>
<feature type="transmembrane region" description="Helical" evidence="2">
    <location>
        <begin position="47"/>
        <end position="67"/>
    </location>
</feature>
<sequence>MSVKIPSDVDREDRLVAGLTARQLGILAATGLLLYGLWQAIGDLVPTPVFLGVAGPLMTAVVIAVVFRRDGISLDRWLLAAARHVGSPRRRVHAPEGIPAAPAWATGHASTGRARDAHATQAASPLELPVTGMTDAGVIDLGHDGLAAVAACSTVNFALRTPAEQDALVAAFGRYLHSLSAPAQLLIRVQRIDLTDQIVSLRRRAAALPHPALERAALGHADFLSGLSREADLLQRQVLLVVREPAGSALPIPPPGLLGALRARRRAPIDHQRRQAAEARLSRRLAEAASLLSAAGITVTPLTVGQATAVLAHASDPDGVAAPVGALAAPDDVITTAASRDDPPGDAAPSHDADPSEDTSGEPLLEQFRERYAR</sequence>
<dbReference type="RefSeq" id="WP_345394378.1">
    <property type="nucleotide sequence ID" value="NZ_BAABLA010000021.1"/>
</dbReference>
<evidence type="ECO:0000256" key="2">
    <source>
        <dbReference type="SAM" id="Phobius"/>
    </source>
</evidence>
<evidence type="ECO:0000313" key="3">
    <source>
        <dbReference type="EMBL" id="MFC6870138.1"/>
    </source>
</evidence>